<feature type="transmembrane region" description="Helical" evidence="6">
    <location>
        <begin position="589"/>
        <end position="607"/>
    </location>
</feature>
<dbReference type="SUPFAM" id="SSF82866">
    <property type="entry name" value="Multidrug efflux transporter AcrB transmembrane domain"/>
    <property type="match status" value="2"/>
</dbReference>
<comment type="subcellular location">
    <subcellularLocation>
        <location evidence="1">Cell membrane</location>
        <topology evidence="1">Multi-pass membrane protein</topology>
    </subcellularLocation>
</comment>
<evidence type="ECO:0000256" key="1">
    <source>
        <dbReference type="ARBA" id="ARBA00004651"/>
    </source>
</evidence>
<keyword evidence="5 6" id="KW-0472">Membrane</keyword>
<sequence length="1073" mass="118949">MLTIGTFLPQLTKDTRGDAFMDPSNPALLYRDKVKQQFGLSDPFVIAVVTPQDQGIYAPPVLELVEWLSEHSQNVDNIDPERVMSLATENNILGSASGMEVTPFFDPRPQTDAESAQLRQAIEDFPLYQGKLVSRNGRATLIVAEMLDENQAEDTYIALQQLIDSAPTVDGVELHLAGEGAVAGYLGSYIDSDAGRLNPIAGLIITLIIGLAFRRVAPALLANVIIAASVLMTLSLMAASKVPFYVITNALPVILIGISVADAIHIFSRYYELQIEKPGVARSQLVVEAMVDMWRPITLTTLTTMAGFLGLYFASHMPPFKFMGVFTALGVAIAWVFSMVFLPAAMIWAQPKVSQNFVRSQQANREIFSVIMQKLGGISIRHPGTTISLAVIIALAGFYAASQLQVDEDRIETFHHSEAIYRADRTINAHLDGTNNLDIVIETERDEGLFEPQVLQKIEALQDFALTLPHVNNATSIVDYLKQMNRVLNDGHREDYQLPMHRDAIAQYFLLYSTSGDPTDFEEEVDYDYRLANVRLMLDSAAFRHTQPVVTQLQSYLDNNFNEPGLSATLSGRVTVNYHWIRGVGDTHFYSLAVALILVWLVAALLFRSALAGVYALLPVVSAILLIYSFMALTGIALGIGTSMFASVAIGLGVDFAIHTLDRIKERLHHLSQTERSITRSQLDEQLLAIFPTTGRALLFNFLAIACGFGVLISSKVVPLNNFGTIVALAVTTSFIASVTLLPVLIKVFKPRFAFGTLTVEENCPTHASASTKIIGTGRVLGFLVVGLALVITLSLLGERAQAEGLADHTSAAGELPTSEWIIEQVNSRDDGQQVTRTLTMTLTDRHGKQRVRETRGFRKYFGEEKHSVLFYTSPTNVKDTAFLTYDYPRDAERDDDQWLYLPALRKVRRISASDRGDHFLGTDFTYEDIKKEGRLEPADFAYKVIGRESTSSSSSSSDSSSDSDSEHTLYHLEGIPHTEAIAGELGYSRTELWVDNQTWIVVKARFWDIRGNELKSLQVEDIRPVDGILTRHTMIMSNHKTGHRSVFTFSDVDYQTPVDDQRFRQRSLARGL</sequence>
<evidence type="ECO:0000256" key="4">
    <source>
        <dbReference type="ARBA" id="ARBA00022989"/>
    </source>
</evidence>
<evidence type="ECO:0000256" key="5">
    <source>
        <dbReference type="ARBA" id="ARBA00023136"/>
    </source>
</evidence>
<dbReference type="GO" id="GO:0005886">
    <property type="term" value="C:plasma membrane"/>
    <property type="evidence" value="ECO:0007669"/>
    <property type="project" value="UniProtKB-SubCell"/>
</dbReference>
<name>A0A9E5JSD0_9GAMM</name>
<evidence type="ECO:0000256" key="3">
    <source>
        <dbReference type="ARBA" id="ARBA00022692"/>
    </source>
</evidence>
<keyword evidence="8" id="KW-0449">Lipoprotein</keyword>
<evidence type="ECO:0000256" key="2">
    <source>
        <dbReference type="ARBA" id="ARBA00022475"/>
    </source>
</evidence>
<dbReference type="Pfam" id="PF17131">
    <property type="entry name" value="LolA_like"/>
    <property type="match status" value="1"/>
</dbReference>
<feature type="transmembrane region" description="Helical" evidence="6">
    <location>
        <begin position="244"/>
        <end position="267"/>
    </location>
</feature>
<dbReference type="PRINTS" id="PR00702">
    <property type="entry name" value="ACRIFLAVINRP"/>
</dbReference>
<feature type="domain" description="SSD" evidence="7">
    <location>
        <begin position="610"/>
        <end position="748"/>
    </location>
</feature>
<keyword evidence="4 6" id="KW-1133">Transmembrane helix</keyword>
<feature type="transmembrane region" description="Helical" evidence="6">
    <location>
        <begin position="220"/>
        <end position="238"/>
    </location>
</feature>
<dbReference type="EMBL" id="JAAONZ010000005">
    <property type="protein sequence ID" value="NHO65669.1"/>
    <property type="molecule type" value="Genomic_DNA"/>
</dbReference>
<gene>
    <name evidence="8" type="ORF">G8770_08960</name>
</gene>
<feature type="transmembrane region" description="Helical" evidence="6">
    <location>
        <begin position="382"/>
        <end position="401"/>
    </location>
</feature>
<reference evidence="8" key="1">
    <citation type="submission" date="2020-03" db="EMBL/GenBank/DDBJ databases">
        <authorList>
            <person name="Guo F."/>
        </authorList>
    </citation>
    <scope>NUCLEOTIDE SEQUENCE</scope>
    <source>
        <strain evidence="8">JCM 30134</strain>
    </source>
</reference>
<evidence type="ECO:0000259" key="7">
    <source>
        <dbReference type="PROSITE" id="PS50156"/>
    </source>
</evidence>
<dbReference type="InterPro" id="IPR004869">
    <property type="entry name" value="MMPL_dom"/>
</dbReference>
<feature type="transmembrane region" description="Helical" evidence="6">
    <location>
        <begin position="614"/>
        <end position="631"/>
    </location>
</feature>
<comment type="caution">
    <text evidence="8">The sequence shown here is derived from an EMBL/GenBank/DDBJ whole genome shotgun (WGS) entry which is preliminary data.</text>
</comment>
<dbReference type="Gene3D" id="1.20.1640.10">
    <property type="entry name" value="Multidrug efflux transporter AcrB transmembrane domain"/>
    <property type="match status" value="2"/>
</dbReference>
<dbReference type="Proteomes" id="UP000787472">
    <property type="component" value="Unassembled WGS sequence"/>
</dbReference>
<evidence type="ECO:0000256" key="6">
    <source>
        <dbReference type="SAM" id="Phobius"/>
    </source>
</evidence>
<protein>
    <submittedName>
        <fullName evidence="8">Outer membrane lipoprotein-sorting protein</fullName>
    </submittedName>
</protein>
<feature type="transmembrane region" description="Helical" evidence="6">
    <location>
        <begin position="297"/>
        <end position="314"/>
    </location>
</feature>
<dbReference type="GO" id="GO:0022857">
    <property type="term" value="F:transmembrane transporter activity"/>
    <property type="evidence" value="ECO:0007669"/>
    <property type="project" value="InterPro"/>
</dbReference>
<keyword evidence="9" id="KW-1185">Reference proteome</keyword>
<dbReference type="PANTHER" id="PTHR33406">
    <property type="entry name" value="MEMBRANE PROTEIN MJ1562-RELATED"/>
    <property type="match status" value="1"/>
</dbReference>
<keyword evidence="2" id="KW-1003">Cell membrane</keyword>
<accession>A0A9E5JSD0</accession>
<dbReference type="InterPro" id="IPR000731">
    <property type="entry name" value="SSD"/>
</dbReference>
<dbReference type="CDD" id="cd16329">
    <property type="entry name" value="LolA_like"/>
    <property type="match status" value="1"/>
</dbReference>
<dbReference type="AlphaFoldDB" id="A0A9E5JSD0"/>
<dbReference type="InterPro" id="IPR050545">
    <property type="entry name" value="Mycobact_MmpL"/>
</dbReference>
<feature type="domain" description="SSD" evidence="7">
    <location>
        <begin position="221"/>
        <end position="348"/>
    </location>
</feature>
<evidence type="ECO:0000313" key="8">
    <source>
        <dbReference type="EMBL" id="NHO65669.1"/>
    </source>
</evidence>
<proteinExistence type="predicted"/>
<dbReference type="InterPro" id="IPR001036">
    <property type="entry name" value="Acrflvin-R"/>
</dbReference>
<organism evidence="8 9">
    <name type="scientific">Pseudomaricurvus hydrocarbonicus</name>
    <dbReference type="NCBI Taxonomy" id="1470433"/>
    <lineage>
        <taxon>Bacteria</taxon>
        <taxon>Pseudomonadati</taxon>
        <taxon>Pseudomonadota</taxon>
        <taxon>Gammaproteobacteria</taxon>
        <taxon>Cellvibrionales</taxon>
        <taxon>Cellvibrionaceae</taxon>
        <taxon>Pseudomaricurvus</taxon>
    </lineage>
</organism>
<feature type="transmembrane region" description="Helical" evidence="6">
    <location>
        <begin position="723"/>
        <end position="746"/>
    </location>
</feature>
<keyword evidence="3 6" id="KW-0812">Transmembrane</keyword>
<dbReference type="Gene3D" id="2.50.20.10">
    <property type="entry name" value="Lipoprotein localisation LolA/LolB/LppX"/>
    <property type="match status" value="1"/>
</dbReference>
<dbReference type="PANTHER" id="PTHR33406:SF13">
    <property type="entry name" value="MEMBRANE PROTEIN YDFJ"/>
    <property type="match status" value="1"/>
</dbReference>
<feature type="transmembrane region" description="Helical" evidence="6">
    <location>
        <begin position="780"/>
        <end position="798"/>
    </location>
</feature>
<feature type="transmembrane region" description="Helical" evidence="6">
    <location>
        <begin position="326"/>
        <end position="349"/>
    </location>
</feature>
<feature type="transmembrane region" description="Helical" evidence="6">
    <location>
        <begin position="698"/>
        <end position="717"/>
    </location>
</feature>
<dbReference type="Pfam" id="PF03176">
    <property type="entry name" value="MMPL"/>
    <property type="match status" value="2"/>
</dbReference>
<dbReference type="InterPro" id="IPR033399">
    <property type="entry name" value="TP_0789-like"/>
</dbReference>
<dbReference type="PROSITE" id="PS50156">
    <property type="entry name" value="SSD"/>
    <property type="match status" value="2"/>
</dbReference>
<evidence type="ECO:0000313" key="9">
    <source>
        <dbReference type="Proteomes" id="UP000787472"/>
    </source>
</evidence>